<keyword evidence="2" id="KW-1185">Reference proteome</keyword>
<protein>
    <submittedName>
        <fullName evidence="3">Uncharacterized protein</fullName>
    </submittedName>
</protein>
<organism evidence="2 3">
    <name type="scientific">Trichuris muris</name>
    <name type="common">Mouse whipworm</name>
    <dbReference type="NCBI Taxonomy" id="70415"/>
    <lineage>
        <taxon>Eukaryota</taxon>
        <taxon>Metazoa</taxon>
        <taxon>Ecdysozoa</taxon>
        <taxon>Nematoda</taxon>
        <taxon>Enoplea</taxon>
        <taxon>Dorylaimia</taxon>
        <taxon>Trichinellida</taxon>
        <taxon>Trichuridae</taxon>
        <taxon>Trichuris</taxon>
    </lineage>
</organism>
<evidence type="ECO:0000313" key="2">
    <source>
        <dbReference type="Proteomes" id="UP000046395"/>
    </source>
</evidence>
<feature type="compositionally biased region" description="Basic and acidic residues" evidence="1">
    <location>
        <begin position="1"/>
        <end position="22"/>
    </location>
</feature>
<feature type="region of interest" description="Disordered" evidence="1">
    <location>
        <begin position="1"/>
        <end position="26"/>
    </location>
</feature>
<evidence type="ECO:0000313" key="3">
    <source>
        <dbReference type="WBParaSite" id="TMUE_1000003190.1"/>
    </source>
</evidence>
<name>A0A5S6Q7U2_TRIMR</name>
<accession>A0A5S6Q7U2</accession>
<dbReference type="AlphaFoldDB" id="A0A5S6Q7U2"/>
<dbReference type="WBParaSite" id="TMUE_1000003190.1">
    <property type="protein sequence ID" value="TMUE_1000003190.1"/>
    <property type="gene ID" value="WBGene00298639"/>
</dbReference>
<sequence>MAASEKFDHQRMTDRYPKREETLSGGALQQQAFALRPNDGSTEQDAIKDEQALQRKERLRRVDPYMFSMLNNSTYSTLERTARDQPTRT</sequence>
<dbReference type="Proteomes" id="UP000046395">
    <property type="component" value="Unassembled WGS sequence"/>
</dbReference>
<proteinExistence type="predicted"/>
<evidence type="ECO:0000256" key="1">
    <source>
        <dbReference type="SAM" id="MobiDB-lite"/>
    </source>
</evidence>
<reference evidence="3" key="1">
    <citation type="submission" date="2019-12" db="UniProtKB">
        <authorList>
            <consortium name="WormBaseParasite"/>
        </authorList>
    </citation>
    <scope>IDENTIFICATION</scope>
</reference>